<protein>
    <submittedName>
        <fullName evidence="1">Uncharacterized protein</fullName>
    </submittedName>
</protein>
<organism evidence="1 2">
    <name type="scientific">Labeo rohita</name>
    <name type="common">Indian major carp</name>
    <name type="synonym">Cyprinus rohita</name>
    <dbReference type="NCBI Taxonomy" id="84645"/>
    <lineage>
        <taxon>Eukaryota</taxon>
        <taxon>Metazoa</taxon>
        <taxon>Chordata</taxon>
        <taxon>Craniata</taxon>
        <taxon>Vertebrata</taxon>
        <taxon>Euteleostomi</taxon>
        <taxon>Actinopterygii</taxon>
        <taxon>Neopterygii</taxon>
        <taxon>Teleostei</taxon>
        <taxon>Ostariophysi</taxon>
        <taxon>Cypriniformes</taxon>
        <taxon>Cyprinidae</taxon>
        <taxon>Labeoninae</taxon>
        <taxon>Labeonini</taxon>
        <taxon>Labeo</taxon>
    </lineage>
</organism>
<proteinExistence type="predicted"/>
<evidence type="ECO:0000313" key="1">
    <source>
        <dbReference type="EMBL" id="RXN11453.1"/>
    </source>
</evidence>
<evidence type="ECO:0000313" key="2">
    <source>
        <dbReference type="Proteomes" id="UP000290572"/>
    </source>
</evidence>
<reference evidence="1 2" key="1">
    <citation type="submission" date="2018-03" db="EMBL/GenBank/DDBJ databases">
        <title>Draft genome sequence of Rohu Carp (Labeo rohita).</title>
        <authorList>
            <person name="Das P."/>
            <person name="Kushwaha B."/>
            <person name="Joshi C.G."/>
            <person name="Kumar D."/>
            <person name="Nagpure N.S."/>
            <person name="Sahoo L."/>
            <person name="Das S.P."/>
            <person name="Bit A."/>
            <person name="Patnaik S."/>
            <person name="Meher P.K."/>
            <person name="Jayasankar P."/>
            <person name="Koringa P.G."/>
            <person name="Patel N.V."/>
            <person name="Hinsu A.T."/>
            <person name="Kumar R."/>
            <person name="Pandey M."/>
            <person name="Agarwal S."/>
            <person name="Srivastava S."/>
            <person name="Singh M."/>
            <person name="Iquebal M.A."/>
            <person name="Jaiswal S."/>
            <person name="Angadi U.B."/>
            <person name="Kumar N."/>
            <person name="Raza M."/>
            <person name="Shah T.M."/>
            <person name="Rai A."/>
            <person name="Jena J.K."/>
        </authorList>
    </citation>
    <scope>NUCLEOTIDE SEQUENCE [LARGE SCALE GENOMIC DNA]</scope>
    <source>
        <strain evidence="1">DASCIFA01</strain>
        <tissue evidence="1">Testis</tissue>
    </source>
</reference>
<name>A0A498LV05_LABRO</name>
<comment type="caution">
    <text evidence="1">The sequence shown here is derived from an EMBL/GenBank/DDBJ whole genome shotgun (WGS) entry which is preliminary data.</text>
</comment>
<accession>A0A498LV05</accession>
<dbReference type="EMBL" id="QBIY01013136">
    <property type="protein sequence ID" value="RXN11453.1"/>
    <property type="molecule type" value="Genomic_DNA"/>
</dbReference>
<gene>
    <name evidence="1" type="ORF">ROHU_010627</name>
</gene>
<dbReference type="Proteomes" id="UP000290572">
    <property type="component" value="Unassembled WGS sequence"/>
</dbReference>
<sequence>MTSGDWLEKNFGNFSVYATLKDLQMLNENFSSFESLTLLSPSQVAELTLSSGALNSTNQIDAVFDRLEDGDAFKNVEEFLTTLTAKPEASQ</sequence>
<dbReference type="AlphaFoldDB" id="A0A498LV05"/>
<keyword evidence="2" id="KW-1185">Reference proteome</keyword>